<proteinExistence type="predicted"/>
<reference evidence="2" key="1">
    <citation type="submission" date="2023-06" db="EMBL/GenBank/DDBJ databases">
        <title>Genome-scale phylogeny and comparative genomics of the fungal order Sordariales.</title>
        <authorList>
            <consortium name="Lawrence Berkeley National Laboratory"/>
            <person name="Hensen N."/>
            <person name="Bonometti L."/>
            <person name="Westerberg I."/>
            <person name="Brannstrom I.O."/>
            <person name="Guillou S."/>
            <person name="Cros-Aarteil S."/>
            <person name="Calhoun S."/>
            <person name="Haridas S."/>
            <person name="Kuo A."/>
            <person name="Mondo S."/>
            <person name="Pangilinan J."/>
            <person name="Riley R."/>
            <person name="Labutti K."/>
            <person name="Andreopoulos B."/>
            <person name="Lipzen A."/>
            <person name="Chen C."/>
            <person name="Yanf M."/>
            <person name="Daum C."/>
            <person name="Ng V."/>
            <person name="Clum A."/>
            <person name="Steindorff A."/>
            <person name="Ohm R."/>
            <person name="Martin F."/>
            <person name="Silar P."/>
            <person name="Natvig D."/>
            <person name="Lalanne C."/>
            <person name="Gautier V."/>
            <person name="Ament-Velasquez S.L."/>
            <person name="Kruys A."/>
            <person name="Hutchinson M.I."/>
            <person name="Powell A.J."/>
            <person name="Barry K."/>
            <person name="Miller A.N."/>
            <person name="Grigoriev I.V."/>
            <person name="Debuchy R."/>
            <person name="Gladieux P."/>
            <person name="Thoren M.H."/>
            <person name="Johannesson H."/>
        </authorList>
    </citation>
    <scope>NUCLEOTIDE SEQUENCE</scope>
    <source>
        <strain evidence="2">CBS 606.72</strain>
    </source>
</reference>
<dbReference type="Pfam" id="PF06985">
    <property type="entry name" value="HET"/>
    <property type="match status" value="1"/>
</dbReference>
<dbReference type="PANTHER" id="PTHR33112">
    <property type="entry name" value="DOMAIN PROTEIN, PUTATIVE-RELATED"/>
    <property type="match status" value="1"/>
</dbReference>
<evidence type="ECO:0000259" key="1">
    <source>
        <dbReference type="Pfam" id="PF06985"/>
    </source>
</evidence>
<dbReference type="EMBL" id="JAULSU010000003">
    <property type="protein sequence ID" value="KAK0623967.1"/>
    <property type="molecule type" value="Genomic_DNA"/>
</dbReference>
<comment type="caution">
    <text evidence="2">The sequence shown here is derived from an EMBL/GenBank/DDBJ whole genome shotgun (WGS) entry which is preliminary data.</text>
</comment>
<dbReference type="PANTHER" id="PTHR33112:SF12">
    <property type="entry name" value="HETEROKARYON INCOMPATIBILITY DOMAIN-CONTAINING PROTEIN"/>
    <property type="match status" value="1"/>
</dbReference>
<accession>A0AA39WZ18</accession>
<gene>
    <name evidence="2" type="ORF">B0T14DRAFT_565276</name>
</gene>
<protein>
    <submittedName>
        <fullName evidence="2">Heterokaryon incompatibility protein-domain-containing protein</fullName>
    </submittedName>
</protein>
<dbReference type="Proteomes" id="UP001175000">
    <property type="component" value="Unassembled WGS sequence"/>
</dbReference>
<keyword evidence="3" id="KW-1185">Reference proteome</keyword>
<organism evidence="2 3">
    <name type="scientific">Immersiella caudata</name>
    <dbReference type="NCBI Taxonomy" id="314043"/>
    <lineage>
        <taxon>Eukaryota</taxon>
        <taxon>Fungi</taxon>
        <taxon>Dikarya</taxon>
        <taxon>Ascomycota</taxon>
        <taxon>Pezizomycotina</taxon>
        <taxon>Sordariomycetes</taxon>
        <taxon>Sordariomycetidae</taxon>
        <taxon>Sordariales</taxon>
        <taxon>Lasiosphaeriaceae</taxon>
        <taxon>Immersiella</taxon>
    </lineage>
</organism>
<sequence length="819" mass="91887">MAESNPSVADCNICRSGFFGDFEIKNDIEARKLTPDLSLALFHGDCDRCNRELLSDTALCAFCQHLRLRHLLLCVDFEQPPFKNIQIKFCDFEDAVKRVTVDGCTFCRLAVRSALPYRYFSGVAGPNEFDSATLALRFSQAGIQPTLYFPEALARVGSWEMGRNIRYRQAKPAGGSTTDRDSEDVELIESHVDWNMASRWLSQCCERHENCAATQISMLPDSFRVIDIRRRCLVHLPPGSGFIALSYVWGRNPDPTKLFAIKSNIEKLQTEDGLPKPLMPATVEDAIEACRRIGEDYLWVDRLCIIQDDPQDKQDQIGAMAAIYWLAKVAIIVTDGDSDSGIAGVSRERNQLQSCADVLGLELVNEAVNWRRIVSSSCVWSTRGWTYQEAILSWRKLYLTGSQTVFECRDHILSEDGSTEHAEFSLHGLRPQPYMSTVDLFYKHLRSYRTRSLTNQSDIYNAIDGVASALYSGSGSLWNGLPFQEFDEALLWHLDQPLGGPTGLIGNETTPSWSWSSTNKGVGLLNSYNAFQVSYCDTIVAWARFVGCNSEAGSTAVESIRRTEGARPLSLFHEDEDDCYCTDSQSSTPEELEEKLLCVVIAWSEGCIQTPYPFEHPCNTTFADLRLEIMLRWECHHDYWFEALRDTMITDGEQHPTISYDSAAFASAQCAFFRLQGSGLQDGSGSFGNLCIIDKSGQPAGLLLVQDPQLGHALLDTVGKKFEFVALSISTSCDVVLSDGSLRDVALIEFRPRPEDSSPSVKGLTFWDRNGDYLFPLPVVNVMMIQRVGEMLAKRITIGWIYLTSWSKAERQFNTVYLQ</sequence>
<evidence type="ECO:0000313" key="2">
    <source>
        <dbReference type="EMBL" id="KAK0623967.1"/>
    </source>
</evidence>
<dbReference type="InterPro" id="IPR010730">
    <property type="entry name" value="HET"/>
</dbReference>
<feature type="domain" description="Heterokaryon incompatibility" evidence="1">
    <location>
        <begin position="242"/>
        <end position="389"/>
    </location>
</feature>
<evidence type="ECO:0000313" key="3">
    <source>
        <dbReference type="Proteomes" id="UP001175000"/>
    </source>
</evidence>
<dbReference type="AlphaFoldDB" id="A0AA39WZ18"/>
<name>A0AA39WZ18_9PEZI</name>